<evidence type="ECO:0000256" key="7">
    <source>
        <dbReference type="ARBA" id="ARBA00022840"/>
    </source>
</evidence>
<dbReference type="EMBL" id="CP044427">
    <property type="protein sequence ID" value="QFG67348.1"/>
    <property type="molecule type" value="Genomic_DNA"/>
</dbReference>
<keyword evidence="3" id="KW-0597">Phosphoprotein</keyword>
<organism evidence="11 12">
    <name type="scientific">Ornithinimicrobium pratense</name>
    <dbReference type="NCBI Taxonomy" id="2593973"/>
    <lineage>
        <taxon>Bacteria</taxon>
        <taxon>Bacillati</taxon>
        <taxon>Actinomycetota</taxon>
        <taxon>Actinomycetes</taxon>
        <taxon>Micrococcales</taxon>
        <taxon>Ornithinimicrobiaceae</taxon>
        <taxon>Ornithinimicrobium</taxon>
    </lineage>
</organism>
<keyword evidence="4" id="KW-0808">Transferase</keyword>
<keyword evidence="8" id="KW-0902">Two-component regulatory system</keyword>
<evidence type="ECO:0000259" key="10">
    <source>
        <dbReference type="Pfam" id="PF07730"/>
    </source>
</evidence>
<feature type="transmembrane region" description="Helical" evidence="9">
    <location>
        <begin position="12"/>
        <end position="30"/>
    </location>
</feature>
<comment type="catalytic activity">
    <reaction evidence="1">
        <text>ATP + protein L-histidine = ADP + protein N-phospho-L-histidine.</text>
        <dbReference type="EC" id="2.7.13.3"/>
    </reaction>
</comment>
<dbReference type="Gene3D" id="3.30.565.10">
    <property type="entry name" value="Histidine kinase-like ATPase, C-terminal domain"/>
    <property type="match status" value="1"/>
</dbReference>
<accession>A0A5J6V1C4</accession>
<evidence type="ECO:0000256" key="1">
    <source>
        <dbReference type="ARBA" id="ARBA00000085"/>
    </source>
</evidence>
<evidence type="ECO:0000256" key="8">
    <source>
        <dbReference type="ARBA" id="ARBA00023012"/>
    </source>
</evidence>
<evidence type="ECO:0000256" key="4">
    <source>
        <dbReference type="ARBA" id="ARBA00022679"/>
    </source>
</evidence>
<evidence type="ECO:0000256" key="3">
    <source>
        <dbReference type="ARBA" id="ARBA00022553"/>
    </source>
</evidence>
<gene>
    <name evidence="11" type="ORF">FY030_00180</name>
</gene>
<dbReference type="AlphaFoldDB" id="A0A5J6V1C4"/>
<dbReference type="InterPro" id="IPR036890">
    <property type="entry name" value="HATPase_C_sf"/>
</dbReference>
<dbReference type="SUPFAM" id="SSF55874">
    <property type="entry name" value="ATPase domain of HSP90 chaperone/DNA topoisomerase II/histidine kinase"/>
    <property type="match status" value="1"/>
</dbReference>
<keyword evidence="5" id="KW-0547">Nucleotide-binding</keyword>
<dbReference type="PROSITE" id="PS51257">
    <property type="entry name" value="PROKAR_LIPOPROTEIN"/>
    <property type="match status" value="1"/>
</dbReference>
<evidence type="ECO:0000256" key="9">
    <source>
        <dbReference type="SAM" id="Phobius"/>
    </source>
</evidence>
<dbReference type="Proteomes" id="UP000326546">
    <property type="component" value="Chromosome"/>
</dbReference>
<dbReference type="PANTHER" id="PTHR24421:SF10">
    <property type="entry name" value="NITRATE_NITRITE SENSOR PROTEIN NARQ"/>
    <property type="match status" value="1"/>
</dbReference>
<dbReference type="GO" id="GO:0000155">
    <property type="term" value="F:phosphorelay sensor kinase activity"/>
    <property type="evidence" value="ECO:0007669"/>
    <property type="project" value="InterPro"/>
</dbReference>
<dbReference type="KEGG" id="serw:FY030_00180"/>
<name>A0A5J6V1C4_9MICO</name>
<sequence>MVTRWTKGLLHLLVGGACAALVAWLVFGFSQTVVHTTGPTRVAMAALVLVTVVLVAWLLLAPPVRPAEVALARALLEVDLPDPADTSSWGARGRGLVWAAAVIVLGGVSLLALLWCLPQGLAMLVLAFGDASGRVLPAGLARLPTVLLVLLGLLVAATGLLVQPLLVALLRTLAPRTLGPTAEDRLAHAAQQRREMLRANELARELHDSVGHALTAIGVQAEAGARVADADPAFARQALEQISMTTRAAVAELDDVLGTLRRGDPHPPGAPSLRDLLAPFGTDGTATVRFDLPGEVDGTVEHTAYRVVQEALTNARRHGAGTPTGSVRLQDGWFEVLLENPVATTDGSAPRTGGHGLLGMRERLALLGGTLQAGPVTVDGEQRWRLLARFPARKRHS</sequence>
<dbReference type="InterPro" id="IPR011712">
    <property type="entry name" value="Sig_transdc_His_kin_sub3_dim/P"/>
</dbReference>
<dbReference type="GO" id="GO:0005524">
    <property type="term" value="F:ATP binding"/>
    <property type="evidence" value="ECO:0007669"/>
    <property type="project" value="UniProtKB-KW"/>
</dbReference>
<keyword evidence="9" id="KW-0812">Transmembrane</keyword>
<reference evidence="11 12" key="1">
    <citation type="submission" date="2019-09" db="EMBL/GenBank/DDBJ databases">
        <title>Serinicoccus pratensis sp. nov., isolated from meadow soil.</title>
        <authorList>
            <person name="Zhang W."/>
        </authorList>
    </citation>
    <scope>NUCLEOTIDE SEQUENCE [LARGE SCALE GENOMIC DNA]</scope>
    <source>
        <strain evidence="11 12">W204</strain>
    </source>
</reference>
<feature type="domain" description="Signal transduction histidine kinase subgroup 3 dimerisation and phosphoacceptor" evidence="10">
    <location>
        <begin position="200"/>
        <end position="263"/>
    </location>
</feature>
<feature type="transmembrane region" description="Helical" evidence="9">
    <location>
        <begin position="42"/>
        <end position="60"/>
    </location>
</feature>
<dbReference type="Gene3D" id="1.20.5.1930">
    <property type="match status" value="1"/>
</dbReference>
<dbReference type="PANTHER" id="PTHR24421">
    <property type="entry name" value="NITRATE/NITRITE SENSOR PROTEIN NARX-RELATED"/>
    <property type="match status" value="1"/>
</dbReference>
<feature type="transmembrane region" description="Helical" evidence="9">
    <location>
        <begin position="146"/>
        <end position="170"/>
    </location>
</feature>
<evidence type="ECO:0000313" key="11">
    <source>
        <dbReference type="EMBL" id="QFG67348.1"/>
    </source>
</evidence>
<dbReference type="GO" id="GO:0046983">
    <property type="term" value="F:protein dimerization activity"/>
    <property type="evidence" value="ECO:0007669"/>
    <property type="project" value="InterPro"/>
</dbReference>
<dbReference type="OrthoDB" id="227596at2"/>
<protein>
    <recommendedName>
        <fullName evidence="2">histidine kinase</fullName>
        <ecNumber evidence="2">2.7.13.3</ecNumber>
    </recommendedName>
</protein>
<keyword evidence="6" id="KW-0418">Kinase</keyword>
<keyword evidence="9" id="KW-1133">Transmembrane helix</keyword>
<evidence type="ECO:0000256" key="5">
    <source>
        <dbReference type="ARBA" id="ARBA00022741"/>
    </source>
</evidence>
<feature type="transmembrane region" description="Helical" evidence="9">
    <location>
        <begin position="96"/>
        <end position="126"/>
    </location>
</feature>
<dbReference type="RefSeq" id="WP_158059746.1">
    <property type="nucleotide sequence ID" value="NZ_CP044427.1"/>
</dbReference>
<dbReference type="CDD" id="cd16917">
    <property type="entry name" value="HATPase_UhpB-NarQ-NarX-like"/>
    <property type="match status" value="1"/>
</dbReference>
<evidence type="ECO:0000256" key="6">
    <source>
        <dbReference type="ARBA" id="ARBA00022777"/>
    </source>
</evidence>
<dbReference type="GO" id="GO:0016020">
    <property type="term" value="C:membrane"/>
    <property type="evidence" value="ECO:0007669"/>
    <property type="project" value="InterPro"/>
</dbReference>
<evidence type="ECO:0000313" key="12">
    <source>
        <dbReference type="Proteomes" id="UP000326546"/>
    </source>
</evidence>
<dbReference type="Pfam" id="PF07730">
    <property type="entry name" value="HisKA_3"/>
    <property type="match status" value="1"/>
</dbReference>
<proteinExistence type="predicted"/>
<evidence type="ECO:0000256" key="2">
    <source>
        <dbReference type="ARBA" id="ARBA00012438"/>
    </source>
</evidence>
<keyword evidence="9" id="KW-0472">Membrane</keyword>
<keyword evidence="7" id="KW-0067">ATP-binding</keyword>
<dbReference type="InterPro" id="IPR050482">
    <property type="entry name" value="Sensor_HK_TwoCompSys"/>
</dbReference>
<dbReference type="EC" id="2.7.13.3" evidence="2"/>
<keyword evidence="12" id="KW-1185">Reference proteome</keyword>